<reference evidence="2 3" key="1">
    <citation type="submission" date="2024-01" db="EMBL/GenBank/DDBJ databases">
        <title>A draft genome for a cacao thread blight-causing isolate of Paramarasmius palmivorus.</title>
        <authorList>
            <person name="Baruah I.K."/>
            <person name="Bukari Y."/>
            <person name="Amoako-Attah I."/>
            <person name="Meinhardt L.W."/>
            <person name="Bailey B.A."/>
            <person name="Cohen S.P."/>
        </authorList>
    </citation>
    <scope>NUCLEOTIDE SEQUENCE [LARGE SCALE GENOMIC DNA]</scope>
    <source>
        <strain evidence="2 3">GH-12</strain>
    </source>
</reference>
<dbReference type="InterPro" id="IPR035992">
    <property type="entry name" value="Ricin_B-like_lectins"/>
</dbReference>
<dbReference type="Gene3D" id="2.80.10.50">
    <property type="match status" value="1"/>
</dbReference>
<evidence type="ECO:0000313" key="3">
    <source>
        <dbReference type="Proteomes" id="UP001383192"/>
    </source>
</evidence>
<evidence type="ECO:0000313" key="2">
    <source>
        <dbReference type="EMBL" id="KAK7030860.1"/>
    </source>
</evidence>
<gene>
    <name evidence="2" type="ORF">VNI00_013969</name>
</gene>
<dbReference type="Proteomes" id="UP001383192">
    <property type="component" value="Unassembled WGS sequence"/>
</dbReference>
<sequence length="190" mass="21752">MLDVLLPLLHIRREVPSHPYINRTPFKAAVRFSFENLLSTSFTNLFAMAPTEIVQSGQTYRIINASSGTLLDLSQDDNRSIIGWPRNDGANQRWTVTWAGDGWTFKSVSSGMYLGIADNAVNGVPLIAKQDPTIWHIWHDQMNNENYRVYIPNTVQNWDLYDYGSKRPGDPVTLWTAWNGVHQTWKFEPV</sequence>
<name>A0AAW0BVN6_9AGAR</name>
<dbReference type="Pfam" id="PF14200">
    <property type="entry name" value="RicinB_lectin_2"/>
    <property type="match status" value="1"/>
</dbReference>
<dbReference type="EMBL" id="JAYKXP010000074">
    <property type="protein sequence ID" value="KAK7030860.1"/>
    <property type="molecule type" value="Genomic_DNA"/>
</dbReference>
<organism evidence="2 3">
    <name type="scientific">Paramarasmius palmivorus</name>
    <dbReference type="NCBI Taxonomy" id="297713"/>
    <lineage>
        <taxon>Eukaryota</taxon>
        <taxon>Fungi</taxon>
        <taxon>Dikarya</taxon>
        <taxon>Basidiomycota</taxon>
        <taxon>Agaricomycotina</taxon>
        <taxon>Agaricomycetes</taxon>
        <taxon>Agaricomycetidae</taxon>
        <taxon>Agaricales</taxon>
        <taxon>Marasmiineae</taxon>
        <taxon>Marasmiaceae</taxon>
        <taxon>Paramarasmius</taxon>
    </lineage>
</organism>
<comment type="caution">
    <text evidence="2">The sequence shown here is derived from an EMBL/GenBank/DDBJ whole genome shotgun (WGS) entry which is preliminary data.</text>
</comment>
<feature type="domain" description="Ricin B lectin" evidence="1">
    <location>
        <begin position="56"/>
        <end position="127"/>
    </location>
</feature>
<keyword evidence="3" id="KW-1185">Reference proteome</keyword>
<dbReference type="InterPro" id="IPR000772">
    <property type="entry name" value="Ricin_B_lectin"/>
</dbReference>
<evidence type="ECO:0000259" key="1">
    <source>
        <dbReference type="Pfam" id="PF14200"/>
    </source>
</evidence>
<proteinExistence type="predicted"/>
<dbReference type="CDD" id="cd23422">
    <property type="entry name" value="beta-trefoil_Ricin_MPL_CNL"/>
    <property type="match status" value="1"/>
</dbReference>
<protein>
    <recommendedName>
        <fullName evidence="1">Ricin B lectin domain-containing protein</fullName>
    </recommendedName>
</protein>
<dbReference type="SUPFAM" id="SSF50370">
    <property type="entry name" value="Ricin B-like lectins"/>
    <property type="match status" value="1"/>
</dbReference>
<accession>A0AAW0BVN6</accession>
<dbReference type="AlphaFoldDB" id="A0AAW0BVN6"/>